<reference evidence="3 4" key="1">
    <citation type="journal article" date="2003" name="Int. J. Syst. Evol. Microbiol.">
        <title>Virgibacillus carmonensis sp. nov., Virgibacillus necropolis sp. nov. and Virgibacillus picturae sp. nov., three novel species isolated from deteriorated mural paintings, transfer of the species of the genus salibacillus to Virgibacillus, as Virgibacillus marismortui comb. nov. and Virgibacillus salexigens comb. nov., and emended description of the genus Virgibacillus.</title>
        <authorList>
            <person name="Heyrman J."/>
            <person name="Logan N.A."/>
            <person name="Busse H.J."/>
            <person name="Balcaen A."/>
            <person name="Lebbe L."/>
            <person name="Rodriguez-Diaz M."/>
            <person name="Swings J."/>
            <person name="De Vos P."/>
        </authorList>
    </citation>
    <scope>NUCLEOTIDE SEQUENCE [LARGE SCALE GENOMIC DNA]</scope>
    <source>
        <strain evidence="3 4">LMG 19488</strain>
    </source>
</reference>
<feature type="transmembrane region" description="Helical" evidence="2">
    <location>
        <begin position="33"/>
        <end position="52"/>
    </location>
</feature>
<dbReference type="OrthoDB" id="2111682at2"/>
<gene>
    <name evidence="3" type="ORF">CFK40_13790</name>
</gene>
<name>A0A221MEE6_9BACI</name>
<sequence length="154" mass="17152">MEHVKALLMKFVMCTAVLFVVLSLIYGVDFGDVLLISLVLTGVSYLGDVYVLPNTSNTVATLADLGLAFIIIWLFGGNIIEENIPIIMASLISAVVIAAGEMFFHMYMERNVLEETNQREKGINNREFSTEFSSDEPDVKKEYEKSSKDDGTKK</sequence>
<protein>
    <recommendedName>
        <fullName evidence="5">DUF2512 domain-containing protein</fullName>
    </recommendedName>
</protein>
<keyword evidence="2" id="KW-0812">Transmembrane</keyword>
<evidence type="ECO:0000313" key="4">
    <source>
        <dbReference type="Proteomes" id="UP000204391"/>
    </source>
</evidence>
<keyword evidence="2" id="KW-1133">Transmembrane helix</keyword>
<organism evidence="3 4">
    <name type="scientific">Virgibacillus necropolis</name>
    <dbReference type="NCBI Taxonomy" id="163877"/>
    <lineage>
        <taxon>Bacteria</taxon>
        <taxon>Bacillati</taxon>
        <taxon>Bacillota</taxon>
        <taxon>Bacilli</taxon>
        <taxon>Bacillales</taxon>
        <taxon>Bacillaceae</taxon>
        <taxon>Virgibacillus</taxon>
    </lineage>
</organism>
<keyword evidence="4" id="KW-1185">Reference proteome</keyword>
<dbReference type="InterPro" id="IPR019649">
    <property type="entry name" value="DUF2512"/>
</dbReference>
<feature type="compositionally biased region" description="Basic and acidic residues" evidence="1">
    <location>
        <begin position="137"/>
        <end position="154"/>
    </location>
</feature>
<feature type="region of interest" description="Disordered" evidence="1">
    <location>
        <begin position="119"/>
        <end position="154"/>
    </location>
</feature>
<dbReference type="Proteomes" id="UP000204391">
    <property type="component" value="Chromosome"/>
</dbReference>
<accession>A0A221MEE6</accession>
<evidence type="ECO:0000313" key="3">
    <source>
        <dbReference type="EMBL" id="ASN06011.1"/>
    </source>
</evidence>
<feature type="transmembrane region" description="Helical" evidence="2">
    <location>
        <begin position="59"/>
        <end position="80"/>
    </location>
</feature>
<dbReference type="Pfam" id="PF10710">
    <property type="entry name" value="DUF2512"/>
    <property type="match status" value="1"/>
</dbReference>
<dbReference type="RefSeq" id="WP_089532858.1">
    <property type="nucleotide sequence ID" value="NZ_CP022437.1"/>
</dbReference>
<dbReference type="AlphaFoldDB" id="A0A221MEE6"/>
<proteinExistence type="predicted"/>
<feature type="transmembrane region" description="Helical" evidence="2">
    <location>
        <begin position="86"/>
        <end position="104"/>
    </location>
</feature>
<keyword evidence="2" id="KW-0472">Membrane</keyword>
<evidence type="ECO:0000256" key="1">
    <source>
        <dbReference type="SAM" id="MobiDB-lite"/>
    </source>
</evidence>
<feature type="transmembrane region" description="Helical" evidence="2">
    <location>
        <begin position="7"/>
        <end position="27"/>
    </location>
</feature>
<evidence type="ECO:0000256" key="2">
    <source>
        <dbReference type="SAM" id="Phobius"/>
    </source>
</evidence>
<dbReference type="KEGG" id="vne:CFK40_13790"/>
<evidence type="ECO:0008006" key="5">
    <source>
        <dbReference type="Google" id="ProtNLM"/>
    </source>
</evidence>
<dbReference type="EMBL" id="CP022437">
    <property type="protein sequence ID" value="ASN06011.1"/>
    <property type="molecule type" value="Genomic_DNA"/>
</dbReference>